<comment type="caution">
    <text evidence="8">The sequence shown here is derived from an EMBL/GenBank/DDBJ whole genome shotgun (WGS) entry which is preliminary data.</text>
</comment>
<dbReference type="PANTHER" id="PTHR43390:SF1">
    <property type="entry name" value="CHLOROPLAST PROCESSING PEPTIDASE"/>
    <property type="match status" value="1"/>
</dbReference>
<dbReference type="GO" id="GO:0004252">
    <property type="term" value="F:serine-type endopeptidase activity"/>
    <property type="evidence" value="ECO:0007669"/>
    <property type="project" value="InterPro"/>
</dbReference>
<dbReference type="GO" id="GO:0009003">
    <property type="term" value="F:signal peptidase activity"/>
    <property type="evidence" value="ECO:0007669"/>
    <property type="project" value="UniProtKB-EC"/>
</dbReference>
<dbReference type="PROSITE" id="PS00761">
    <property type="entry name" value="SPASE_I_3"/>
    <property type="match status" value="1"/>
</dbReference>
<evidence type="ECO:0000313" key="9">
    <source>
        <dbReference type="Proteomes" id="UP000588068"/>
    </source>
</evidence>
<evidence type="ECO:0000256" key="1">
    <source>
        <dbReference type="ARBA" id="ARBA00000677"/>
    </source>
</evidence>
<dbReference type="InterPro" id="IPR036286">
    <property type="entry name" value="LexA/Signal_pep-like_sf"/>
</dbReference>
<organism evidence="8 9">
    <name type="scientific">Povalibacter uvarum</name>
    <dbReference type="NCBI Taxonomy" id="732238"/>
    <lineage>
        <taxon>Bacteria</taxon>
        <taxon>Pseudomonadati</taxon>
        <taxon>Pseudomonadota</taxon>
        <taxon>Gammaproteobacteria</taxon>
        <taxon>Steroidobacterales</taxon>
        <taxon>Steroidobacteraceae</taxon>
        <taxon>Povalibacter</taxon>
    </lineage>
</organism>
<evidence type="ECO:0000256" key="2">
    <source>
        <dbReference type="ARBA" id="ARBA00009370"/>
    </source>
</evidence>
<dbReference type="GO" id="GO:0006465">
    <property type="term" value="P:signal peptide processing"/>
    <property type="evidence" value="ECO:0007669"/>
    <property type="project" value="InterPro"/>
</dbReference>
<comment type="caution">
    <text evidence="6">Lacks conserved residue(s) required for the propagation of feature annotation.</text>
</comment>
<evidence type="ECO:0000256" key="3">
    <source>
        <dbReference type="ARBA" id="ARBA00013208"/>
    </source>
</evidence>
<dbReference type="EMBL" id="JACHHZ010000007">
    <property type="protein sequence ID" value="MBB6096309.1"/>
    <property type="molecule type" value="Genomic_DNA"/>
</dbReference>
<keyword evidence="6" id="KW-0472">Membrane</keyword>
<dbReference type="NCBIfam" id="TIGR02227">
    <property type="entry name" value="sigpep_I_bact"/>
    <property type="match status" value="1"/>
</dbReference>
<dbReference type="PANTHER" id="PTHR43390">
    <property type="entry name" value="SIGNAL PEPTIDASE I"/>
    <property type="match status" value="1"/>
</dbReference>
<keyword evidence="6" id="KW-0645">Protease</keyword>
<evidence type="ECO:0000256" key="4">
    <source>
        <dbReference type="ARBA" id="ARBA00019232"/>
    </source>
</evidence>
<dbReference type="Pfam" id="PF10502">
    <property type="entry name" value="Peptidase_S26"/>
    <property type="match status" value="1"/>
</dbReference>
<accession>A0A841HVM4</accession>
<dbReference type="EC" id="3.4.21.89" evidence="3 6"/>
<keyword evidence="5 6" id="KW-0378">Hydrolase</keyword>
<evidence type="ECO:0000256" key="5">
    <source>
        <dbReference type="ARBA" id="ARBA00022801"/>
    </source>
</evidence>
<evidence type="ECO:0000256" key="6">
    <source>
        <dbReference type="RuleBase" id="RU362042"/>
    </source>
</evidence>
<dbReference type="SUPFAM" id="SSF51306">
    <property type="entry name" value="LexA/Signal peptidase"/>
    <property type="match status" value="1"/>
</dbReference>
<feature type="domain" description="Peptidase S26" evidence="7">
    <location>
        <begin position="24"/>
        <end position="206"/>
    </location>
</feature>
<sequence>MTTASDSKPQARRTRRIIGLSIAWIGSIVFTALVIARLFIYEPFRTPSAAMYPTLPAGSIVLVDKRGFAHAIPFRLGKLSVTATPKRGDIIVFYLRDGETAYLKRIIGLPGDRIVANGTELLINSVKVPVTPGNRVGRYRHAVEILDGEEVSIAWLPERPSLDFVGTVPPGHYFTMGDNRDNSRDSRFPEVGYVPEEDIIGRVVKVVLAGRSRDPLE</sequence>
<keyword evidence="9" id="KW-1185">Reference proteome</keyword>
<evidence type="ECO:0000259" key="7">
    <source>
        <dbReference type="Pfam" id="PF10502"/>
    </source>
</evidence>
<proteinExistence type="inferred from homology"/>
<comment type="similarity">
    <text evidence="2 6">Belongs to the peptidase S26 family.</text>
</comment>
<reference evidence="8 9" key="1">
    <citation type="submission" date="2020-08" db="EMBL/GenBank/DDBJ databases">
        <title>Genomic Encyclopedia of Type Strains, Phase IV (KMG-IV): sequencing the most valuable type-strain genomes for metagenomic binning, comparative biology and taxonomic classification.</title>
        <authorList>
            <person name="Goeker M."/>
        </authorList>
    </citation>
    <scope>NUCLEOTIDE SEQUENCE [LARGE SCALE GENOMIC DNA]</scope>
    <source>
        <strain evidence="8 9">DSM 26723</strain>
    </source>
</reference>
<dbReference type="AlphaFoldDB" id="A0A841HVM4"/>
<dbReference type="InterPro" id="IPR000223">
    <property type="entry name" value="Pept_S26A_signal_pept_1"/>
</dbReference>
<feature type="transmembrane region" description="Helical" evidence="6">
    <location>
        <begin position="17"/>
        <end position="40"/>
    </location>
</feature>
<name>A0A841HVM4_9GAMM</name>
<keyword evidence="6" id="KW-0812">Transmembrane</keyword>
<gene>
    <name evidence="8" type="ORF">HNQ60_005231</name>
</gene>
<keyword evidence="6" id="KW-1133">Transmembrane helix</keyword>
<dbReference type="Gene3D" id="2.10.109.10">
    <property type="entry name" value="Umud Fragment, subunit A"/>
    <property type="match status" value="1"/>
</dbReference>
<dbReference type="Proteomes" id="UP000588068">
    <property type="component" value="Unassembled WGS sequence"/>
</dbReference>
<comment type="subcellular location">
    <subcellularLocation>
        <location evidence="6">Membrane</location>
        <topology evidence="6">Multi-pass membrane protein</topology>
    </subcellularLocation>
</comment>
<dbReference type="InterPro" id="IPR019533">
    <property type="entry name" value="Peptidase_S26"/>
</dbReference>
<evidence type="ECO:0000313" key="8">
    <source>
        <dbReference type="EMBL" id="MBB6096309.1"/>
    </source>
</evidence>
<dbReference type="GO" id="GO:0016020">
    <property type="term" value="C:membrane"/>
    <property type="evidence" value="ECO:0007669"/>
    <property type="project" value="UniProtKB-SubCell"/>
</dbReference>
<dbReference type="CDD" id="cd06530">
    <property type="entry name" value="S26_SPase_I"/>
    <property type="match status" value="1"/>
</dbReference>
<comment type="catalytic activity">
    <reaction evidence="1 6">
        <text>Cleavage of hydrophobic, N-terminal signal or leader sequences from secreted and periplasmic proteins.</text>
        <dbReference type="EC" id="3.4.21.89"/>
    </reaction>
</comment>
<protein>
    <recommendedName>
        <fullName evidence="4 6">Signal peptidase I</fullName>
        <ecNumber evidence="3 6">3.4.21.89</ecNumber>
    </recommendedName>
</protein>
<dbReference type="RefSeq" id="WP_184335696.1">
    <property type="nucleotide sequence ID" value="NZ_JACHHZ010000007.1"/>
</dbReference>
<dbReference type="InterPro" id="IPR019758">
    <property type="entry name" value="Pept_S26A_signal_pept_1_CS"/>
</dbReference>
<dbReference type="PRINTS" id="PR00727">
    <property type="entry name" value="LEADERPTASE"/>
</dbReference>